<organism evidence="1">
    <name type="scientific">Paenibacillus sp. AN1007</name>
    <dbReference type="NCBI Taxonomy" id="3151385"/>
    <lineage>
        <taxon>Bacteria</taxon>
        <taxon>Bacillati</taxon>
        <taxon>Bacillota</taxon>
        <taxon>Bacilli</taxon>
        <taxon>Bacillales</taxon>
        <taxon>Paenibacillaceae</taxon>
        <taxon>Paenibacillus</taxon>
    </lineage>
</organism>
<proteinExistence type="predicted"/>
<dbReference type="EMBL" id="CP159992">
    <property type="protein sequence ID" value="XCP96766.1"/>
    <property type="molecule type" value="Genomic_DNA"/>
</dbReference>
<gene>
    <name evidence="1" type="ORF">ABXS70_08715</name>
</gene>
<dbReference type="AlphaFoldDB" id="A0AAU8NFR2"/>
<accession>A0AAU8NFR2</accession>
<reference evidence="1" key="1">
    <citation type="submission" date="2024-05" db="EMBL/GenBank/DDBJ databases">
        <title>Draft genome assemblies of 36 bacteria isolated from hibernating arctic ground squirrels.</title>
        <authorList>
            <person name="McKee H."/>
            <person name="Mullen L."/>
            <person name="Drown D.M."/>
            <person name="Duddleston K.N."/>
        </authorList>
    </citation>
    <scope>NUCLEOTIDE SEQUENCE</scope>
    <source>
        <strain evidence="1">AN1007</strain>
    </source>
</reference>
<dbReference type="RefSeq" id="WP_366295291.1">
    <property type="nucleotide sequence ID" value="NZ_CP159992.1"/>
</dbReference>
<protein>
    <submittedName>
        <fullName evidence="1">Uncharacterized protein</fullName>
    </submittedName>
</protein>
<name>A0AAU8NFR2_9BACL</name>
<evidence type="ECO:0000313" key="1">
    <source>
        <dbReference type="EMBL" id="XCP96766.1"/>
    </source>
</evidence>
<sequence length="142" mass="16233">MLEEYIAFLLDHPEEIIPECITILEAAIVHGWKIEEDLKKILPLNEPFAMLEEAENVGLYVHYMYCLALYKISLCKNDAIDALINGIAVSCRINLESGFRKCCVLFESLRSEASEKQITQYKNILRGALSNEKNYAYISCHV</sequence>